<dbReference type="GO" id="GO:0004519">
    <property type="term" value="F:endonuclease activity"/>
    <property type="evidence" value="ECO:0007669"/>
    <property type="project" value="UniProtKB-KW"/>
</dbReference>
<dbReference type="GO" id="GO:0016787">
    <property type="term" value="F:hydrolase activity"/>
    <property type="evidence" value="ECO:0007669"/>
    <property type="project" value="UniProtKB-KW"/>
</dbReference>
<evidence type="ECO:0000313" key="5">
    <source>
        <dbReference type="EMBL" id="MDU0372349.1"/>
    </source>
</evidence>
<feature type="domain" description="Type I restriction modification DNA specificity" evidence="4">
    <location>
        <begin position="26"/>
        <end position="203"/>
    </location>
</feature>
<dbReference type="PANTHER" id="PTHR30408">
    <property type="entry name" value="TYPE-1 RESTRICTION ENZYME ECOKI SPECIFICITY PROTEIN"/>
    <property type="match status" value="1"/>
</dbReference>
<proteinExistence type="inferred from homology"/>
<keyword evidence="5" id="KW-0540">Nuclease</keyword>
<dbReference type="Pfam" id="PF01420">
    <property type="entry name" value="Methylase_S"/>
    <property type="match status" value="1"/>
</dbReference>
<dbReference type="RefSeq" id="WP_315999712.1">
    <property type="nucleotide sequence ID" value="NZ_JAWDJT010000015.1"/>
</dbReference>
<accession>A0ABU3TLV8</accession>
<evidence type="ECO:0000313" key="6">
    <source>
        <dbReference type="Proteomes" id="UP001250698"/>
    </source>
</evidence>
<dbReference type="InterPro" id="IPR052021">
    <property type="entry name" value="Type-I_RS_S_subunit"/>
</dbReference>
<reference evidence="5 6" key="1">
    <citation type="submission" date="2023-10" db="EMBL/GenBank/DDBJ databases">
        <title>Hymenobacter endophyticus sp. nov., an isolate from the leaf tissues of wheat.</title>
        <authorList>
            <person name="Dai Y."/>
        </authorList>
    </citation>
    <scope>NUCLEOTIDE SEQUENCE [LARGE SCALE GENOMIC DNA]</scope>
    <source>
        <strain evidence="5 6">ZK17L-C2</strain>
    </source>
</reference>
<dbReference type="EC" id="3.1.21.-" evidence="5"/>
<keyword evidence="5" id="KW-0255">Endonuclease</keyword>
<dbReference type="InterPro" id="IPR044946">
    <property type="entry name" value="Restrct_endonuc_typeI_TRD_sf"/>
</dbReference>
<comment type="caution">
    <text evidence="5">The sequence shown here is derived from an EMBL/GenBank/DDBJ whole genome shotgun (WGS) entry which is preliminary data.</text>
</comment>
<organism evidence="5 6">
    <name type="scientific">Hymenobacter endophyticus</name>
    <dbReference type="NCBI Taxonomy" id="3076335"/>
    <lineage>
        <taxon>Bacteria</taxon>
        <taxon>Pseudomonadati</taxon>
        <taxon>Bacteroidota</taxon>
        <taxon>Cytophagia</taxon>
        <taxon>Cytophagales</taxon>
        <taxon>Hymenobacteraceae</taxon>
        <taxon>Hymenobacter</taxon>
    </lineage>
</organism>
<evidence type="ECO:0000259" key="4">
    <source>
        <dbReference type="Pfam" id="PF01420"/>
    </source>
</evidence>
<name>A0ABU3TLV8_9BACT</name>
<dbReference type="CDD" id="cd17516">
    <property type="entry name" value="RMtype1_S_HinAWORF1578P-TRD2-CR2_like"/>
    <property type="match status" value="1"/>
</dbReference>
<evidence type="ECO:0000256" key="3">
    <source>
        <dbReference type="ARBA" id="ARBA00023125"/>
    </source>
</evidence>
<keyword evidence="3" id="KW-0238">DNA-binding</keyword>
<dbReference type="PANTHER" id="PTHR30408:SF12">
    <property type="entry name" value="TYPE I RESTRICTION ENZYME MJAVIII SPECIFICITY SUBUNIT"/>
    <property type="match status" value="1"/>
</dbReference>
<dbReference type="Proteomes" id="UP001250698">
    <property type="component" value="Unassembled WGS sequence"/>
</dbReference>
<protein>
    <submittedName>
        <fullName evidence="5">Restriction endonuclease subunit S</fullName>
        <ecNumber evidence="5">3.1.21.-</ecNumber>
    </submittedName>
</protein>
<evidence type="ECO:0000256" key="1">
    <source>
        <dbReference type="ARBA" id="ARBA00010923"/>
    </source>
</evidence>
<dbReference type="SUPFAM" id="SSF116734">
    <property type="entry name" value="DNA methylase specificity domain"/>
    <property type="match status" value="2"/>
</dbReference>
<sequence length="430" mass="48284">MSGQTAILWEGETLVSTLVTSELVNEWPEYSLGELGKVITGNTPSKDNPGDWGEAMPFITPSDYKNYRKKAAQSIRSLSDEGVRRLAKRVLPANSVLVTCIGSDMGKVVMNATEAVTNQQINALVPNNDVVDANFLYYSLVSLHETLVTHGSDGTAVPILNKGDFEKLTVQIPPLAGQRAIASVLSSLDEKIDLLHRQNATLEALAETLFRQWFVEATNNLKPGKFGDWVEGTIGGEWGKEVSEGEFIQPAYCIRGTDIADLQIGLAYKTPLRFVKPKKFESIQPKTGDIIIEISGGTENQSTGRALYINDDIKSFYSQPLIFSNFCRMIRPINEQYSFFIYLYIQYLYKQDEFFGLENGSSGIKNLDYKALLFEIEYLMPTEDRVLEFDKQVSPYYSKINQNKRQVQTLEKLRDTLLPKLMSGDVRVAY</sequence>
<comment type="similarity">
    <text evidence="1">Belongs to the type-I restriction system S methylase family.</text>
</comment>
<dbReference type="Gene3D" id="3.90.220.20">
    <property type="entry name" value="DNA methylase specificity domains"/>
    <property type="match status" value="2"/>
</dbReference>
<gene>
    <name evidence="5" type="ORF">ROI90_18215</name>
</gene>
<dbReference type="InterPro" id="IPR000055">
    <property type="entry name" value="Restrct_endonuc_typeI_TRD"/>
</dbReference>
<dbReference type="Gene3D" id="1.10.287.1120">
    <property type="entry name" value="Bipartite methylase S protein"/>
    <property type="match status" value="1"/>
</dbReference>
<evidence type="ECO:0000256" key="2">
    <source>
        <dbReference type="ARBA" id="ARBA00022747"/>
    </source>
</evidence>
<keyword evidence="5" id="KW-0378">Hydrolase</keyword>
<keyword evidence="2" id="KW-0680">Restriction system</keyword>
<keyword evidence="6" id="KW-1185">Reference proteome</keyword>
<dbReference type="EMBL" id="JAWDJT010000015">
    <property type="protein sequence ID" value="MDU0372349.1"/>
    <property type="molecule type" value="Genomic_DNA"/>
</dbReference>